<comment type="subcellular location">
    <subcellularLocation>
        <location evidence="1">Nucleus</location>
    </subcellularLocation>
</comment>
<dbReference type="AlphaFoldDB" id="A0A8H6XRX8"/>
<dbReference type="PANTHER" id="PTHR47427">
    <property type="entry name" value="PROTEIN STE12"/>
    <property type="match status" value="1"/>
</dbReference>
<dbReference type="InterPro" id="IPR052127">
    <property type="entry name" value="STE12_transcription_factor"/>
</dbReference>
<feature type="region of interest" description="Disordered" evidence="6">
    <location>
        <begin position="428"/>
        <end position="455"/>
    </location>
</feature>
<evidence type="ECO:0000313" key="7">
    <source>
        <dbReference type="EMBL" id="KAF7345230.1"/>
    </source>
</evidence>
<sequence length="1227" mass="131951">MAADPSPAGPSTHLPATATGASHPISSSSTHAAYPIPDAHTLPLPSPRPSLGLSTAASSASNSGLSAARRAHLDRAGSGNASDADFDMELSGGDHTARPSTAHVHRAFHAHSPHGGEGVRMAKGGFGVTGEGGLLAMDVDGDLGFSDASAGYPSSLSSVGSDSSHGHGHFPAHLASSYPVPPSTLPAQGQAGHSQQQQPSLVTSLSTALSRPLTAEEADRLAYLNRLKDFLATAPSRWHVEGEGGEDPSDLAQITPTSHPALNRFLLPTQEYVSPNADFSPFGLQAFSRPVRNMQKFEEGVYSDLRNLKPGVDACLEEPKSPFLDLLFKYQCIRTQKKQKVFYWFSVPHNRLFLDALERDLKREKMGLEPTTQVGPFFTLFLPAVHCESHTCSLTPLARRSPANQPSPSPMTAKGRFYEQFVVNRDGAADESSAADSRNASVSSHTSRSGEAPRKDAAAPFFAMFSLFEGPPTYKERRKKSGKPLNLSESGAPMGPNDAAEERRGRMAGRYIPGASALDEETIAGTAAEMSVEQARGELSGGANPSKAPGYGGYGAQSRHLQQLSHHQEILAAFQALQQQVAPPQKQGSHQLARGMGGEWGAGAAPGGSEGREEDWSGGGHGIGMTAGMYGGPSGVGLGIGMGDGMGDVGAGAELMYTGAPLDVQMCDVEVPGDMQGVTGDEEGPMMHKEGLGTFESDSAILPTRSPTPDENVSTFVVYSPSPSTSPSPRNAILPEDLQTANSLFPENEGQFFSVHSPNTALQWTETHHEDDLLVTIRKHGLGGPLPAMFSPDVQMLVLFGSILDDWVQEVARLLADVSKFPVMIQPLANNPVRLWTESVASKNLHFNADEGQTMGTFAEINPHGYDFASSASTTESEDNSDNDMPHISSGGVFRLRGGADDSSSKYIPRLSPVHNINIHLEICPAAALSLAVKIYCKLQFKIQHKYADKHRNGERPQAVSWSRFLVAPESIEVVPDRSYSTVGFFVRERDISFCESLPCEGFIAPRQILKTTETKTRGMTGTMALALSPNQTGGPSIAITRTNTNAIEKLNAQVTPKWEVKYSPASSWKDGQHSYNGQNIVYWPSNWNEHPLDVEFSMGINFVDPQNTKNTEPPSISFIIRNQTMLWIHNDSLKAKGQGIIILTSSYIPDIETQDELYISENETVDLVQGPSTNPVINEDAGPNQVHFSLAAVKSPKEEKPSLIKKISSIPQSMKSLRRPRELLLR</sequence>
<feature type="compositionally biased region" description="Low complexity" evidence="6">
    <location>
        <begin position="154"/>
        <end position="163"/>
    </location>
</feature>
<keyword evidence="8" id="KW-1185">Reference proteome</keyword>
<dbReference type="GO" id="GO:0005634">
    <property type="term" value="C:nucleus"/>
    <property type="evidence" value="ECO:0007669"/>
    <property type="project" value="UniProtKB-SubCell"/>
</dbReference>
<feature type="compositionally biased region" description="Gly residues" evidence="6">
    <location>
        <begin position="595"/>
        <end position="609"/>
    </location>
</feature>
<protein>
    <submittedName>
        <fullName evidence="7">Uncharacterized protein</fullName>
    </submittedName>
</protein>
<dbReference type="PANTHER" id="PTHR47427:SF1">
    <property type="entry name" value="PROTEIN STE12"/>
    <property type="match status" value="1"/>
</dbReference>
<evidence type="ECO:0000256" key="1">
    <source>
        <dbReference type="ARBA" id="ARBA00004123"/>
    </source>
</evidence>
<keyword evidence="2" id="KW-0805">Transcription regulation</keyword>
<gene>
    <name evidence="7" type="ORF">MSAN_01899600</name>
</gene>
<dbReference type="GO" id="GO:0003700">
    <property type="term" value="F:DNA-binding transcription factor activity"/>
    <property type="evidence" value="ECO:0007669"/>
    <property type="project" value="InterPro"/>
</dbReference>
<feature type="compositionally biased region" description="Low complexity" evidence="6">
    <location>
        <begin position="430"/>
        <end position="441"/>
    </location>
</feature>
<evidence type="ECO:0000256" key="3">
    <source>
        <dbReference type="ARBA" id="ARBA00023163"/>
    </source>
</evidence>
<comment type="similarity">
    <text evidence="5">Belongs to the STE12 transcription factor family.</text>
</comment>
<feature type="region of interest" description="Disordered" evidence="6">
    <location>
        <begin position="473"/>
        <end position="502"/>
    </location>
</feature>
<dbReference type="GO" id="GO:1990527">
    <property type="term" value="C:Tec1p-Ste12p-Dig1p complex"/>
    <property type="evidence" value="ECO:0007669"/>
    <property type="project" value="TreeGrafter"/>
</dbReference>
<reference evidence="7" key="1">
    <citation type="submission" date="2020-05" db="EMBL/GenBank/DDBJ databases">
        <title>Mycena genomes resolve the evolution of fungal bioluminescence.</title>
        <authorList>
            <person name="Tsai I.J."/>
        </authorList>
    </citation>
    <scope>NUCLEOTIDE SEQUENCE</scope>
    <source>
        <strain evidence="7">160909Yilan</strain>
    </source>
</reference>
<accession>A0A8H6XRX8</accession>
<name>A0A8H6XRX8_9AGAR</name>
<dbReference type="OrthoDB" id="3065165at2759"/>
<proteinExistence type="inferred from homology"/>
<feature type="compositionally biased region" description="Low complexity" evidence="6">
    <location>
        <begin position="49"/>
        <end position="68"/>
    </location>
</feature>
<evidence type="ECO:0000313" key="8">
    <source>
        <dbReference type="Proteomes" id="UP000623467"/>
    </source>
</evidence>
<dbReference type="InterPro" id="IPR003120">
    <property type="entry name" value="Ste12"/>
</dbReference>
<evidence type="ECO:0000256" key="5">
    <source>
        <dbReference type="ARBA" id="ARBA00024345"/>
    </source>
</evidence>
<feature type="region of interest" description="Disordered" evidence="6">
    <location>
        <begin position="1"/>
        <end position="99"/>
    </location>
</feature>
<evidence type="ECO:0000256" key="2">
    <source>
        <dbReference type="ARBA" id="ARBA00023015"/>
    </source>
</evidence>
<keyword evidence="4" id="KW-0539">Nucleus</keyword>
<dbReference type="GO" id="GO:1990526">
    <property type="term" value="C:Ste12p-Dig1p-Dig2p complex"/>
    <property type="evidence" value="ECO:0007669"/>
    <property type="project" value="TreeGrafter"/>
</dbReference>
<comment type="caution">
    <text evidence="7">The sequence shown here is derived from an EMBL/GenBank/DDBJ whole genome shotgun (WGS) entry which is preliminary data.</text>
</comment>
<dbReference type="SMART" id="SM00424">
    <property type="entry name" value="STE"/>
    <property type="match status" value="1"/>
</dbReference>
<keyword evidence="3" id="KW-0804">Transcription</keyword>
<feature type="region of interest" description="Disordered" evidence="6">
    <location>
        <begin position="584"/>
        <end position="620"/>
    </location>
</feature>
<dbReference type="Proteomes" id="UP000623467">
    <property type="component" value="Unassembled WGS sequence"/>
</dbReference>
<dbReference type="EMBL" id="JACAZH010000020">
    <property type="protein sequence ID" value="KAF7345230.1"/>
    <property type="molecule type" value="Genomic_DNA"/>
</dbReference>
<feature type="region of interest" description="Disordered" evidence="6">
    <location>
        <begin position="154"/>
        <end position="205"/>
    </location>
</feature>
<evidence type="ECO:0000256" key="4">
    <source>
        <dbReference type="ARBA" id="ARBA00023242"/>
    </source>
</evidence>
<evidence type="ECO:0000256" key="6">
    <source>
        <dbReference type="SAM" id="MobiDB-lite"/>
    </source>
</evidence>
<organism evidence="7 8">
    <name type="scientific">Mycena sanguinolenta</name>
    <dbReference type="NCBI Taxonomy" id="230812"/>
    <lineage>
        <taxon>Eukaryota</taxon>
        <taxon>Fungi</taxon>
        <taxon>Dikarya</taxon>
        <taxon>Basidiomycota</taxon>
        <taxon>Agaricomycotina</taxon>
        <taxon>Agaricomycetes</taxon>
        <taxon>Agaricomycetidae</taxon>
        <taxon>Agaricales</taxon>
        <taxon>Marasmiineae</taxon>
        <taxon>Mycenaceae</taxon>
        <taxon>Mycena</taxon>
    </lineage>
</organism>
<dbReference type="Pfam" id="PF02200">
    <property type="entry name" value="STE"/>
    <property type="match status" value="1"/>
</dbReference>
<feature type="compositionally biased region" description="Low complexity" evidence="6">
    <location>
        <begin position="186"/>
        <end position="200"/>
    </location>
</feature>